<gene>
    <name evidence="2" type="ORF">QLQ16_14975</name>
</gene>
<protein>
    <submittedName>
        <fullName evidence="2">Replication initiation protein</fullName>
    </submittedName>
</protein>
<accession>A0ABT6XAM7</accession>
<name>A0ABT6XAM7_9BURK</name>
<comment type="caution">
    <text evidence="2">The sequence shown here is derived from an EMBL/GenBank/DDBJ whole genome shotgun (WGS) entry which is preliminary data.</text>
</comment>
<dbReference type="Pfam" id="PF08708">
    <property type="entry name" value="PriCT_1"/>
    <property type="match status" value="1"/>
</dbReference>
<organism evidence="2 3">
    <name type="scientific">Limnohabitans lacus</name>
    <dbReference type="NCBI Taxonomy" id="3045173"/>
    <lineage>
        <taxon>Bacteria</taxon>
        <taxon>Pseudomonadati</taxon>
        <taxon>Pseudomonadota</taxon>
        <taxon>Betaproteobacteria</taxon>
        <taxon>Burkholderiales</taxon>
        <taxon>Comamonadaceae</taxon>
        <taxon>Limnohabitans</taxon>
    </lineage>
</organism>
<dbReference type="RefSeq" id="WP_283225484.1">
    <property type="nucleotide sequence ID" value="NZ_JASGBH010000014.1"/>
</dbReference>
<feature type="domain" description="Primase C-terminal 1" evidence="1">
    <location>
        <begin position="167"/>
        <end position="237"/>
    </location>
</feature>
<dbReference type="InterPro" id="IPR014820">
    <property type="entry name" value="PriCT_1"/>
</dbReference>
<dbReference type="Proteomes" id="UP001431902">
    <property type="component" value="Unassembled WGS sequence"/>
</dbReference>
<proteinExistence type="predicted"/>
<dbReference type="Gene3D" id="1.10.340.50">
    <property type="match status" value="1"/>
</dbReference>
<evidence type="ECO:0000259" key="1">
    <source>
        <dbReference type="Pfam" id="PF08708"/>
    </source>
</evidence>
<dbReference type="InterPro" id="IPR004322">
    <property type="entry name" value="Plasmid_replicase_bac"/>
</dbReference>
<sequence length="326" mass="37215">MYESFIEALPDKVRSAEFKDEGTRFRKKEKAVAYRYVELNQLYKKFIALDIDSPGSAFLWDERGLPPPTFVIVNPKNAHCHYLYELKTPVYYTEQARRAPQKFYEATDIALTHILGADLGFTGHLVKNPIHPDWLKMCHNARYDLEDFQDYGVDLRAYKRKLALQDSGIGRNTTLFDTLRHWAYVEVKNHPSLAAFQASVDTKALTINGHFIDHLNGVLPAKEVLSTAKSVGKWTWKHRASIGIQKNRGVLELPEDMPIKEKQAQGAAYTNVVRTEAIDDTIKLAIHTCKKRGLKINSGNLGKCGLSMSTYYKHKDAVFNWIRLLS</sequence>
<reference evidence="2" key="1">
    <citation type="submission" date="2023-05" db="EMBL/GenBank/DDBJ databases">
        <title>Limnohabitans sp. strain HM2-2 Genome sequencing and assembly.</title>
        <authorList>
            <person name="Jung Y."/>
        </authorList>
    </citation>
    <scope>NUCLEOTIDE SEQUENCE</scope>
    <source>
        <strain evidence="2">HM2-2</strain>
    </source>
</reference>
<keyword evidence="3" id="KW-1185">Reference proteome</keyword>
<dbReference type="EMBL" id="JASGBH010000014">
    <property type="protein sequence ID" value="MDI9235140.1"/>
    <property type="molecule type" value="Genomic_DNA"/>
</dbReference>
<evidence type="ECO:0000313" key="2">
    <source>
        <dbReference type="EMBL" id="MDI9235140.1"/>
    </source>
</evidence>
<dbReference type="Pfam" id="PF03090">
    <property type="entry name" value="Replicase"/>
    <property type="match status" value="1"/>
</dbReference>
<evidence type="ECO:0000313" key="3">
    <source>
        <dbReference type="Proteomes" id="UP001431902"/>
    </source>
</evidence>